<name>A0A839UI74_9GAMM</name>
<comment type="caution">
    <text evidence="8">The sequence shown here is derived from an EMBL/GenBank/DDBJ whole genome shotgun (WGS) entry which is preliminary data.</text>
</comment>
<keyword evidence="6" id="KW-0732">Signal</keyword>
<organism evidence="8 9">
    <name type="scientific">Simiduia aestuariiviva</name>
    <dbReference type="NCBI Taxonomy" id="1510459"/>
    <lineage>
        <taxon>Bacteria</taxon>
        <taxon>Pseudomonadati</taxon>
        <taxon>Pseudomonadota</taxon>
        <taxon>Gammaproteobacteria</taxon>
        <taxon>Cellvibrionales</taxon>
        <taxon>Cellvibrionaceae</taxon>
        <taxon>Simiduia</taxon>
    </lineage>
</organism>
<reference evidence="8 9" key="1">
    <citation type="submission" date="2020-08" db="EMBL/GenBank/DDBJ databases">
        <title>Genomic Encyclopedia of Type Strains, Phase III (KMG-III): the genomes of soil and plant-associated and newly described type strains.</title>
        <authorList>
            <person name="Whitman W."/>
        </authorList>
    </citation>
    <scope>NUCLEOTIDE SEQUENCE [LARGE SCALE GENOMIC DNA]</scope>
    <source>
        <strain evidence="8 9">CECT 8571</strain>
    </source>
</reference>
<proteinExistence type="predicted"/>
<dbReference type="Proteomes" id="UP000559987">
    <property type="component" value="Unassembled WGS sequence"/>
</dbReference>
<feature type="domain" description="HYDIN/VesB/CFA65-like Ig-like" evidence="7">
    <location>
        <begin position="170"/>
        <end position="269"/>
    </location>
</feature>
<dbReference type="Gene3D" id="2.60.40.10">
    <property type="entry name" value="Immunoglobulins"/>
    <property type="match status" value="1"/>
</dbReference>
<dbReference type="InterPro" id="IPR013783">
    <property type="entry name" value="Ig-like_fold"/>
</dbReference>
<evidence type="ECO:0000256" key="6">
    <source>
        <dbReference type="SAM" id="SignalP"/>
    </source>
</evidence>
<dbReference type="EMBL" id="JACHXZ010000001">
    <property type="protein sequence ID" value="MBB3167754.1"/>
    <property type="molecule type" value="Genomic_DNA"/>
</dbReference>
<dbReference type="SUPFAM" id="SSF56601">
    <property type="entry name" value="beta-lactamase/transpeptidase-like"/>
    <property type="match status" value="1"/>
</dbReference>
<evidence type="ECO:0000256" key="4">
    <source>
        <dbReference type="ARBA" id="ARBA00023069"/>
    </source>
</evidence>
<evidence type="ECO:0000313" key="8">
    <source>
        <dbReference type="EMBL" id="MBB3167754.1"/>
    </source>
</evidence>
<dbReference type="InterPro" id="IPR053879">
    <property type="entry name" value="HYDIN_VesB_CFA65-like_Ig"/>
</dbReference>
<evidence type="ECO:0000313" key="9">
    <source>
        <dbReference type="Proteomes" id="UP000559987"/>
    </source>
</evidence>
<evidence type="ECO:0000256" key="2">
    <source>
        <dbReference type="ARBA" id="ARBA00004496"/>
    </source>
</evidence>
<protein>
    <recommendedName>
        <fullName evidence="7">HYDIN/VesB/CFA65-like Ig-like domain-containing protein</fullName>
    </recommendedName>
</protein>
<accession>A0A839UI74</accession>
<feature type="signal peptide" evidence="6">
    <location>
        <begin position="1"/>
        <end position="22"/>
    </location>
</feature>
<keyword evidence="9" id="KW-1185">Reference proteome</keyword>
<keyword evidence="5" id="KW-0966">Cell projection</keyword>
<dbReference type="RefSeq" id="WP_183908738.1">
    <property type="nucleotide sequence ID" value="NZ_JACHXZ010000001.1"/>
</dbReference>
<evidence type="ECO:0000256" key="3">
    <source>
        <dbReference type="ARBA" id="ARBA00022490"/>
    </source>
</evidence>
<keyword evidence="3" id="KW-0963">Cytoplasm</keyword>
<evidence type="ECO:0000259" key="7">
    <source>
        <dbReference type="Pfam" id="PF22544"/>
    </source>
</evidence>
<gene>
    <name evidence="8" type="ORF">FHS30_000930</name>
</gene>
<sequence length="843" mass="89930">MLNANSLRIGLLALFTSTAVTADILFSENFEDGDSAGWNTSGNVAVSGTQSIGNYSLRLKQTASGAHSVNATGYSDVQITMRLAATGLEGSDRCYAEYSLDAGTSWTQMLELADGQDDATFYSASANPAGADDNSNLQVRFRGTGNLLGDYCWGDEVMVTATLGGLTPAPEIELSGSGNFGSVNVGDSDQRQFIISNSGNANLVLGALSSATAPFSVQADNCSGQTLAGAGSCSISVVFSPTSTGYAGDSLSLSNNDADENPLTLALTGTGTEPGTVVDNYDPLSGSGAVVRNELSYAALTGAPANGSLVQMGAFALPAEAAQPVHQFEGSLQLHNESTSGAFDEIKDTFRYTGSGDTTRKHLPEFDYQFVQTGTHLVPVERGTLANSHPEWEYILQPGRVWNENGDNGFSRAAIPFALHQKNANCMHNGVMSLLFKNDGSVSNVAYQISSETCLYFKFDMWGTLAASYTPQVINNADTVKADYQTEVAARLPTKPVAALAQDFPGIDPSQFGSAAETDPAHMTLFGVTYQGVNYVGGCATRAGDYPYCDWLTVPSYSTAKTVFAGTAMMRLEKLYAGASQQMIGDWVADCGATGTWGDVTFEHASDMATGNYGSAGYMTDEGRTHTNDLFLPEDHASKISYSCSYYDRKVAPGTQWVYHTSDTYVLGTAMNAFLKAQAGSNADIFSDVIVNDLWKPLGVSPTAQVSRRTYDAVAQPFAGWGLVFQRDDVAKIANFLNVADGQINGVAMLDNAMFDAAMQRNSADRGPIPLADYHYNNGFWAHEISGDLNCSNPLWVPFMSGYGGISVLLLPNGLSYYYFSDNDTYLWMKAAQEAHKLSPLCQ</sequence>
<dbReference type="GO" id="GO:0005737">
    <property type="term" value="C:cytoplasm"/>
    <property type="evidence" value="ECO:0007669"/>
    <property type="project" value="UniProtKB-SubCell"/>
</dbReference>
<feature type="chain" id="PRO_5032685985" description="HYDIN/VesB/CFA65-like Ig-like domain-containing protein" evidence="6">
    <location>
        <begin position="23"/>
        <end position="843"/>
    </location>
</feature>
<dbReference type="Gene3D" id="3.40.710.10">
    <property type="entry name" value="DD-peptidase/beta-lactamase superfamily"/>
    <property type="match status" value="1"/>
</dbReference>
<evidence type="ECO:0000256" key="5">
    <source>
        <dbReference type="ARBA" id="ARBA00023273"/>
    </source>
</evidence>
<dbReference type="AlphaFoldDB" id="A0A839UI74"/>
<dbReference type="NCBIfam" id="NF012200">
    <property type="entry name" value="choice_anch_D"/>
    <property type="match status" value="1"/>
</dbReference>
<dbReference type="InterPro" id="IPR012338">
    <property type="entry name" value="Beta-lactam/transpept-like"/>
</dbReference>
<comment type="subcellular location">
    <subcellularLocation>
        <location evidence="1">Cell projection</location>
        <location evidence="1">Cilium</location>
    </subcellularLocation>
    <subcellularLocation>
        <location evidence="2">Cytoplasm</location>
    </subcellularLocation>
</comment>
<dbReference type="Pfam" id="PF22544">
    <property type="entry name" value="HYDIN_VesB_CFA65-like_Ig"/>
    <property type="match status" value="1"/>
</dbReference>
<keyword evidence="4" id="KW-0969">Cilium</keyword>
<evidence type="ECO:0000256" key="1">
    <source>
        <dbReference type="ARBA" id="ARBA00004138"/>
    </source>
</evidence>